<evidence type="ECO:0000313" key="3">
    <source>
        <dbReference type="EMBL" id="MBB4411894.1"/>
    </source>
</evidence>
<dbReference type="EMBL" id="JACIGY010000002">
    <property type="protein sequence ID" value="MBB4411894.1"/>
    <property type="molecule type" value="Genomic_DNA"/>
</dbReference>
<dbReference type="Proteomes" id="UP000520770">
    <property type="component" value="Unassembled WGS sequence"/>
</dbReference>
<dbReference type="EMBL" id="JACIGW010000002">
    <property type="protein sequence ID" value="MBB4348658.1"/>
    <property type="molecule type" value="Genomic_DNA"/>
</dbReference>
<evidence type="ECO:0000313" key="2">
    <source>
        <dbReference type="EMBL" id="MBB4348658.1"/>
    </source>
</evidence>
<feature type="region of interest" description="Disordered" evidence="1">
    <location>
        <begin position="82"/>
        <end position="111"/>
    </location>
</feature>
<accession>A0A7W6S8V9</accession>
<dbReference type="Proteomes" id="UP000576087">
    <property type="component" value="Unassembled WGS sequence"/>
</dbReference>
<evidence type="ECO:0000313" key="5">
    <source>
        <dbReference type="Proteomes" id="UP000520770"/>
    </source>
</evidence>
<dbReference type="EMBL" id="JACIHM010000002">
    <property type="protein sequence ID" value="MBB4446585.1"/>
    <property type="molecule type" value="Genomic_DNA"/>
</dbReference>
<evidence type="ECO:0000256" key="1">
    <source>
        <dbReference type="SAM" id="MobiDB-lite"/>
    </source>
</evidence>
<evidence type="ECO:0000313" key="6">
    <source>
        <dbReference type="Proteomes" id="UP000524535"/>
    </source>
</evidence>
<dbReference type="RefSeq" id="WP_183823301.1">
    <property type="nucleotide sequence ID" value="NZ_JACIGW010000002.1"/>
</dbReference>
<reference evidence="5 6" key="1">
    <citation type="submission" date="2020-08" db="EMBL/GenBank/DDBJ databases">
        <title>Genomic Encyclopedia of Type Strains, Phase IV (KMG-V): Genome sequencing to study the core and pangenomes of soil and plant-associated prokaryotes.</title>
        <authorList>
            <person name="Whitman W."/>
        </authorList>
    </citation>
    <scope>NUCLEOTIDE SEQUENCE [LARGE SCALE GENOMIC DNA]</scope>
    <source>
        <strain evidence="3 6">SEMIA 444</strain>
        <strain evidence="2 5">SEMIA 448</strain>
        <strain evidence="4 7">SEMIA 452</strain>
    </source>
</reference>
<evidence type="ECO:0000313" key="7">
    <source>
        <dbReference type="Proteomes" id="UP000576087"/>
    </source>
</evidence>
<gene>
    <name evidence="3" type="ORF">GGE31_002399</name>
    <name evidence="2" type="ORF">GGE33_002400</name>
    <name evidence="4" type="ORF">GGE35_002401</name>
</gene>
<keyword evidence="6" id="KW-1185">Reference proteome</keyword>
<sequence length="136" mass="15955">MADMDRSKKLKRLVSVQRHMEKMIENELSVIVRQREEVNTAMELTANVMTSLDPIHRGLSRHYLGRFSRLATEEKQLMAARRSQEARLAKERSKGDRLDERRKEALEQEQRAREDDAVINLLEMMITLKDTSFQQG</sequence>
<organism evidence="2 5">
    <name type="scientific">Aliirhizobium cellulosilyticum</name>
    <dbReference type="NCBI Taxonomy" id="393664"/>
    <lineage>
        <taxon>Bacteria</taxon>
        <taxon>Pseudomonadati</taxon>
        <taxon>Pseudomonadota</taxon>
        <taxon>Alphaproteobacteria</taxon>
        <taxon>Hyphomicrobiales</taxon>
        <taxon>Rhizobiaceae</taxon>
        <taxon>Aliirhizobium</taxon>
    </lineage>
</organism>
<name>A0A7W6S8V9_9HYPH</name>
<dbReference type="Proteomes" id="UP000524535">
    <property type="component" value="Unassembled WGS sequence"/>
</dbReference>
<protein>
    <submittedName>
        <fullName evidence="2">Uncharacterized membrane-anchored protein YhcB (DUF1043 family)</fullName>
    </submittedName>
</protein>
<comment type="caution">
    <text evidence="2">The sequence shown here is derived from an EMBL/GenBank/DDBJ whole genome shotgun (WGS) entry which is preliminary data.</text>
</comment>
<proteinExistence type="predicted"/>
<evidence type="ECO:0000313" key="4">
    <source>
        <dbReference type="EMBL" id="MBB4446585.1"/>
    </source>
</evidence>
<dbReference type="AlphaFoldDB" id="A0A7W6S8V9"/>